<dbReference type="RefSeq" id="WP_076704519.1">
    <property type="nucleotide sequence ID" value="NZ_MRDE01000068.1"/>
</dbReference>
<evidence type="ECO:0000256" key="4">
    <source>
        <dbReference type="ARBA" id="ARBA00022984"/>
    </source>
</evidence>
<organism evidence="8 9">
    <name type="scientific">Tersicoccus phoenicis</name>
    <dbReference type="NCBI Taxonomy" id="554083"/>
    <lineage>
        <taxon>Bacteria</taxon>
        <taxon>Bacillati</taxon>
        <taxon>Actinomycetota</taxon>
        <taxon>Actinomycetes</taxon>
        <taxon>Micrococcales</taxon>
        <taxon>Micrococcaceae</taxon>
        <taxon>Tersicoccus</taxon>
    </lineage>
</organism>
<dbReference type="PROSITE" id="PS51191">
    <property type="entry name" value="FEMABX"/>
    <property type="match status" value="1"/>
</dbReference>
<evidence type="ECO:0000313" key="8">
    <source>
        <dbReference type="EMBL" id="OMH23814.1"/>
    </source>
</evidence>
<dbReference type="GO" id="GO:0016755">
    <property type="term" value="F:aminoacyltransferase activity"/>
    <property type="evidence" value="ECO:0007669"/>
    <property type="project" value="InterPro"/>
</dbReference>
<evidence type="ECO:0000259" key="7">
    <source>
        <dbReference type="Pfam" id="PF13480"/>
    </source>
</evidence>
<sequence>MSQNRATVTPIEDRNAWDAAVEALGGHPLQLWGWGEVKAAHGWQVERLLVTGTAASGSVTGTAASGSVAAPDSGAAVTGTPLGAAEVAYRSLPWPLRSLAYVSRGPVGDPERAAEVLDAVAAHVKATRGSVALVVEPDWEAGSAGEARLTAAGFHRTDSTILIPRTLILDLTRTEDELMAAMHRTTRANVRKNLRSDLEFRRVASETELEKILALYRDTAARAGFGIHGDDYYRDIWRFLGENSPIVAAFDGGEPIAFVWIARSGSTAFELYGGVSPAGQKARANYGVKWAAFTEMKADGCTRYDLNGLLNDGISDFKKQFAQHEDQLTGTWDLPLSPLYPVYARAMPLARKAVTRARPAAKAALAGAVPAARRVVGGALPAVRSLVSKARSRSGR</sequence>
<evidence type="ECO:0000256" key="5">
    <source>
        <dbReference type="ARBA" id="ARBA00023315"/>
    </source>
</evidence>
<dbReference type="InterPro" id="IPR003447">
    <property type="entry name" value="FEMABX"/>
</dbReference>
<protein>
    <submittedName>
        <fullName evidence="8">Methicillin resistance protein</fullName>
    </submittedName>
</protein>
<dbReference type="STRING" id="554083.BKD30_10565"/>
<dbReference type="Gene3D" id="3.40.630.30">
    <property type="match status" value="2"/>
</dbReference>
<dbReference type="PANTHER" id="PTHR36174:SF1">
    <property type="entry name" value="LIPID II:GLYCINE GLYCYLTRANSFERASE"/>
    <property type="match status" value="1"/>
</dbReference>
<evidence type="ECO:0000313" key="9">
    <source>
        <dbReference type="Proteomes" id="UP000187085"/>
    </source>
</evidence>
<keyword evidence="9" id="KW-1185">Reference proteome</keyword>
<evidence type="ECO:0000256" key="2">
    <source>
        <dbReference type="ARBA" id="ARBA00022679"/>
    </source>
</evidence>
<keyword evidence="4" id="KW-0573">Peptidoglycan synthesis</keyword>
<dbReference type="GO" id="GO:0009252">
    <property type="term" value="P:peptidoglycan biosynthetic process"/>
    <property type="evidence" value="ECO:0007669"/>
    <property type="project" value="UniProtKB-KW"/>
</dbReference>
<keyword evidence="6" id="KW-0961">Cell wall biogenesis/degradation</keyword>
<dbReference type="EMBL" id="MRDE01000068">
    <property type="protein sequence ID" value="OMH23814.1"/>
    <property type="molecule type" value="Genomic_DNA"/>
</dbReference>
<comment type="similarity">
    <text evidence="1">Belongs to the FemABX family.</text>
</comment>
<keyword evidence="3" id="KW-0133">Cell shape</keyword>
<accession>A0A1R1L8H8</accession>
<dbReference type="AlphaFoldDB" id="A0A1R1L8H8"/>
<keyword evidence="5" id="KW-0012">Acyltransferase</keyword>
<name>A0A1R1L8H8_9MICC</name>
<dbReference type="InterPro" id="IPR050644">
    <property type="entry name" value="PG_Glycine_Bridge_Synth"/>
</dbReference>
<dbReference type="Pfam" id="PF13480">
    <property type="entry name" value="Acetyltransf_6"/>
    <property type="match status" value="1"/>
</dbReference>
<dbReference type="GO" id="GO:0071555">
    <property type="term" value="P:cell wall organization"/>
    <property type="evidence" value="ECO:0007669"/>
    <property type="project" value="UniProtKB-KW"/>
</dbReference>
<reference evidence="8 9" key="1">
    <citation type="submission" date="2016-12" db="EMBL/GenBank/DDBJ databases">
        <title>Draft genome of Tersicoccus phoenicis 1P05MA.</title>
        <authorList>
            <person name="Nakajima Y."/>
            <person name="Yoshizawa S."/>
            <person name="Nakamura K."/>
            <person name="Ogura Y."/>
            <person name="Hayashi T."/>
            <person name="Kogure K."/>
        </authorList>
    </citation>
    <scope>NUCLEOTIDE SEQUENCE [LARGE SCALE GENOMIC DNA]</scope>
    <source>
        <strain evidence="8 9">1p05MA</strain>
    </source>
</reference>
<comment type="caution">
    <text evidence="8">The sequence shown here is derived from an EMBL/GenBank/DDBJ whole genome shotgun (WGS) entry which is preliminary data.</text>
</comment>
<dbReference type="InterPro" id="IPR016181">
    <property type="entry name" value="Acyl_CoA_acyltransferase"/>
</dbReference>
<gene>
    <name evidence="8" type="ORF">BKD30_10565</name>
</gene>
<proteinExistence type="inferred from homology"/>
<feature type="domain" description="BioF2-like acetyltransferase" evidence="7">
    <location>
        <begin position="184"/>
        <end position="318"/>
    </location>
</feature>
<dbReference type="SUPFAM" id="SSF55729">
    <property type="entry name" value="Acyl-CoA N-acyltransferases (Nat)"/>
    <property type="match status" value="2"/>
</dbReference>
<evidence type="ECO:0000256" key="1">
    <source>
        <dbReference type="ARBA" id="ARBA00009943"/>
    </source>
</evidence>
<dbReference type="Proteomes" id="UP000187085">
    <property type="component" value="Unassembled WGS sequence"/>
</dbReference>
<dbReference type="InterPro" id="IPR038740">
    <property type="entry name" value="BioF2-like_GNAT_dom"/>
</dbReference>
<dbReference type="PANTHER" id="PTHR36174">
    <property type="entry name" value="LIPID II:GLYCINE GLYCYLTRANSFERASE"/>
    <property type="match status" value="1"/>
</dbReference>
<evidence type="ECO:0000256" key="6">
    <source>
        <dbReference type="ARBA" id="ARBA00023316"/>
    </source>
</evidence>
<dbReference type="GO" id="GO:0008360">
    <property type="term" value="P:regulation of cell shape"/>
    <property type="evidence" value="ECO:0007669"/>
    <property type="project" value="UniProtKB-KW"/>
</dbReference>
<evidence type="ECO:0000256" key="3">
    <source>
        <dbReference type="ARBA" id="ARBA00022960"/>
    </source>
</evidence>
<keyword evidence="2" id="KW-0808">Transferase</keyword>